<dbReference type="Proteomes" id="UP001228113">
    <property type="component" value="Chromosome"/>
</dbReference>
<name>A0AA48H5K1_9BACT</name>
<dbReference type="AlphaFoldDB" id="A0AA48H5K1"/>
<dbReference type="InterPro" id="IPR023346">
    <property type="entry name" value="Lysozyme-like_dom_sf"/>
</dbReference>
<dbReference type="PANTHER" id="PTHR33734:SF22">
    <property type="entry name" value="MEMBRANE-BOUND LYTIC MUREIN TRANSGLYCOSYLASE D"/>
    <property type="match status" value="1"/>
</dbReference>
<evidence type="ECO:0000313" key="3">
    <source>
        <dbReference type="EMBL" id="BDU76378.1"/>
    </source>
</evidence>
<dbReference type="EMBL" id="AP027081">
    <property type="protein sequence ID" value="BDU76378.1"/>
    <property type="molecule type" value="Genomic_DNA"/>
</dbReference>
<dbReference type="InterPro" id="IPR036779">
    <property type="entry name" value="LysM_dom_sf"/>
</dbReference>
<evidence type="ECO:0000256" key="1">
    <source>
        <dbReference type="SAM" id="MobiDB-lite"/>
    </source>
</evidence>
<protein>
    <recommendedName>
        <fullName evidence="2">LysM domain-containing protein</fullName>
    </recommendedName>
</protein>
<dbReference type="Gene3D" id="1.10.530.10">
    <property type="match status" value="1"/>
</dbReference>
<gene>
    <name evidence="3" type="ORF">METESE_13360</name>
</gene>
<dbReference type="KEGG" id="msea:METESE_13360"/>
<dbReference type="Pfam" id="PF01476">
    <property type="entry name" value="LysM"/>
    <property type="match status" value="2"/>
</dbReference>
<feature type="compositionally biased region" description="Low complexity" evidence="1">
    <location>
        <begin position="567"/>
        <end position="598"/>
    </location>
</feature>
<dbReference type="SUPFAM" id="SSF54106">
    <property type="entry name" value="LysM domain"/>
    <property type="match status" value="2"/>
</dbReference>
<feature type="region of interest" description="Disordered" evidence="1">
    <location>
        <begin position="495"/>
        <end position="616"/>
    </location>
</feature>
<dbReference type="Gene3D" id="3.10.350.10">
    <property type="entry name" value="LysM domain"/>
    <property type="match status" value="2"/>
</dbReference>
<dbReference type="PROSITE" id="PS51782">
    <property type="entry name" value="LYSM"/>
    <property type="match status" value="2"/>
</dbReference>
<feature type="compositionally biased region" description="Low complexity" evidence="1">
    <location>
        <begin position="513"/>
        <end position="522"/>
    </location>
</feature>
<dbReference type="InterPro" id="IPR018392">
    <property type="entry name" value="LysM"/>
</dbReference>
<feature type="domain" description="LysM" evidence="2">
    <location>
        <begin position="417"/>
        <end position="460"/>
    </location>
</feature>
<sequence>MPFLTQEGRRRVRDRIAALLVAGALGTIVPGAFASALSAPPRTAAKGRPDVARLKSLIEQGENALAEKDWDGAYNRAEEAEVMVADWSDEDLASPEVAALLARLQELEQHLPDSEQGPEGADPGLKDAAEVVPLSGEALRAELEQVRQAESGVTYDFPIDLNEKVLAWVHAFTHEKRGFMERTLTRATQWLPMARQIFAEEGIPQDLAYLAVIESGFLNTARSYAKAVGMWQFIRSTGRIYGLNGNAWVEERRDPVKATRASARYLRRLYETSGDWYLALAGYNAGPLTTERAIQNLGTRNFWDMARSRWLRNQTKNYVPELCAAILIGKDPARYGLKVDQLTPYAYETVDVDRMTSLAVLSRFAGTDVESLKDLNPELLRATTPPGRYALRVPPGLSGATARALARIPASQRLDFKSYKIRKGDTLAKVAARFNMAPDDLLDANDLKKAQFKPGRTIKVPPPSPLPIDNRDLQTHVARENRIEDRPLEALPAIPASAPEPAKVGAGTPASGAPAEVPTEAVPAPPAPQPAPPQPVPAQPAPQQAPPQPIPAQPEPRPGVAEKAADADALPALPASVTRPRPAAARTAEPQPAATRPASRAAEDPRPRTHLVKRGETLYAIATRYGLDVDKLRKWNKVRGNKITEGQRLRLAP</sequence>
<dbReference type="RefSeq" id="WP_316411369.1">
    <property type="nucleotide sequence ID" value="NZ_AP027081.1"/>
</dbReference>
<feature type="domain" description="LysM" evidence="2">
    <location>
        <begin position="608"/>
        <end position="651"/>
    </location>
</feature>
<reference evidence="3" key="1">
    <citation type="journal article" date="2023" name="Int. J. Syst. Evol. Microbiol.">
        <title>Mesoterricola silvestris gen. nov., sp. nov., Mesoterricola sediminis sp. nov., Geothrix oryzae sp. nov., Geothrix edaphica sp. nov., Geothrix rubra sp. nov., and Geothrix limicola sp. nov., six novel members of Acidobacteriota isolated from soils.</title>
        <authorList>
            <person name="Itoh H."/>
            <person name="Sugisawa Y."/>
            <person name="Mise K."/>
            <person name="Xu Z."/>
            <person name="Kuniyasu M."/>
            <person name="Ushijima N."/>
            <person name="Kawano K."/>
            <person name="Kobayashi E."/>
            <person name="Shiratori Y."/>
            <person name="Masuda Y."/>
            <person name="Senoo K."/>
        </authorList>
    </citation>
    <scope>NUCLEOTIDE SEQUENCE</scope>
    <source>
        <strain evidence="3">W786</strain>
    </source>
</reference>
<feature type="compositionally biased region" description="Pro residues" evidence="1">
    <location>
        <begin position="523"/>
        <end position="557"/>
    </location>
</feature>
<dbReference type="SMART" id="SM00257">
    <property type="entry name" value="LysM"/>
    <property type="match status" value="2"/>
</dbReference>
<evidence type="ECO:0000313" key="4">
    <source>
        <dbReference type="Proteomes" id="UP001228113"/>
    </source>
</evidence>
<dbReference type="GO" id="GO:0008932">
    <property type="term" value="F:lytic endotransglycosylase activity"/>
    <property type="evidence" value="ECO:0007669"/>
    <property type="project" value="TreeGrafter"/>
</dbReference>
<evidence type="ECO:0000259" key="2">
    <source>
        <dbReference type="PROSITE" id="PS51782"/>
    </source>
</evidence>
<dbReference type="PANTHER" id="PTHR33734">
    <property type="entry name" value="LYSM DOMAIN-CONTAINING GPI-ANCHORED PROTEIN 2"/>
    <property type="match status" value="1"/>
</dbReference>
<dbReference type="SUPFAM" id="SSF53955">
    <property type="entry name" value="Lysozyme-like"/>
    <property type="match status" value="1"/>
</dbReference>
<keyword evidence="4" id="KW-1185">Reference proteome</keyword>
<dbReference type="InterPro" id="IPR008258">
    <property type="entry name" value="Transglycosylase_SLT_dom_1"/>
</dbReference>
<dbReference type="CDD" id="cd00118">
    <property type="entry name" value="LysM"/>
    <property type="match status" value="1"/>
</dbReference>
<organism evidence="3 4">
    <name type="scientific">Mesoterricola sediminis</name>
    <dbReference type="NCBI Taxonomy" id="2927980"/>
    <lineage>
        <taxon>Bacteria</taxon>
        <taxon>Pseudomonadati</taxon>
        <taxon>Acidobacteriota</taxon>
        <taxon>Holophagae</taxon>
        <taxon>Holophagales</taxon>
        <taxon>Holophagaceae</taxon>
        <taxon>Mesoterricola</taxon>
    </lineage>
</organism>
<proteinExistence type="predicted"/>
<dbReference type="CDD" id="cd16894">
    <property type="entry name" value="MltD-like"/>
    <property type="match status" value="1"/>
</dbReference>
<accession>A0AA48H5K1</accession>
<dbReference type="Pfam" id="PF01464">
    <property type="entry name" value="SLT"/>
    <property type="match status" value="1"/>
</dbReference>